<protein>
    <submittedName>
        <fullName evidence="2">T9SS C-terminal target domain-containing protein</fullName>
    </submittedName>
</protein>
<evidence type="ECO:0000313" key="3">
    <source>
        <dbReference type="Proteomes" id="UP000652681"/>
    </source>
</evidence>
<gene>
    <name evidence="2" type="ORF">H9Y05_02490</name>
</gene>
<evidence type="ECO:0000313" key="2">
    <source>
        <dbReference type="EMBL" id="MBC9811334.1"/>
    </source>
</evidence>
<dbReference type="EMBL" id="JACVEL010000001">
    <property type="protein sequence ID" value="MBC9811334.1"/>
    <property type="molecule type" value="Genomic_DNA"/>
</dbReference>
<feature type="chain" id="PRO_5035199195" evidence="1">
    <location>
        <begin position="26"/>
        <end position="1404"/>
    </location>
</feature>
<name>A0A8J6TSI8_9FLAO</name>
<reference evidence="2" key="1">
    <citation type="submission" date="2020-09" db="EMBL/GenBank/DDBJ databases">
        <title>Taishania pollutisoli gen. nov., sp. nov., Isolated from Tetrabromobisphenol A-Contaminated Soil.</title>
        <authorList>
            <person name="Chen Q."/>
        </authorList>
    </citation>
    <scope>NUCLEOTIDE SEQUENCE</scope>
    <source>
        <strain evidence="2">CZZ-1</strain>
    </source>
</reference>
<evidence type="ECO:0000256" key="1">
    <source>
        <dbReference type="SAM" id="SignalP"/>
    </source>
</evidence>
<keyword evidence="3" id="KW-1185">Reference proteome</keyword>
<dbReference type="Proteomes" id="UP000652681">
    <property type="component" value="Unassembled WGS sequence"/>
</dbReference>
<proteinExistence type="predicted"/>
<accession>A0A8J6TSI8</accession>
<sequence length="1404" mass="155097">MKNYIKTTCIIGAFTLLANMSLAYLYTGGSNIGQQGNKPNGASANTGGPKSAGCTPAVRKYILDFNDVSALLEMGGVLFEDRQKGVAAYEVPKGGGARAIFAAALWMGGTDENGQLKLAAVRFRQVGNDFWGGPLTVSIPHLPNVNYDPLLPVGDNTIRPYGDGNISATECAKYDKFFPINKAAVVRFSLWWEACIDPNAPAGSCEQIEEESLPTNEELAAITEWPAHGDESLFQDYYLAPFYDRDEDRVYDPMQDGDYPWYDDILGRDDVQCGVDRRVTLFGDQTVWFVFNDKGNVHTESQGEPIGMEIRAQAFAFATSDEINRMTFYNYELINRSTQTLTNTFFSQYVDPDLGYSADDYVGCDVSRGLGYAYNGDAFDETNGSQIGYQANPPAIGVDFFEGPYQDPDGRDNVGPVYDENTQTWTTPNVAEALADTGIVYRGIGTGYGDSIVDNERFGMRRFTYFTNPPGAIYPYIDPSVANQYYNFMSGFWADGSNITFGGTGANGSILTDYVFPGDSDPLHWGTAGIDPGNSQPWTEAQAGNAPGDRRFVQSAGPFTLVPGAMNNITVGIVYGRAAGGDLMASVEVMKIADTKAQALFDACFRILDPPMAPKLEIQELENELILMISNPSTSNNKGETYEQVDDINIPINAVDRTYNFEGYQIYQLVDASASVADLQDESKARLVAQCDLENDIKDLYNYTLNEQYGFLQGRRMVQAANKGIQHSFKLTTDAFAIGDNRLINHKTYYYVAVAYAHNEFAPYDQNDPTKLTGQKIPYVSSRLSYDGNNIRSVPAVPHNPKPELGGTYQYVEYGTMPRITRIDGHGNGNNGLELTAESHNTILRNGSLDKVKYDFGGGPIKVKVVDPLNVAGGYYEILFRDYTPDNITNSADTAHWIINRYTSEGGQFLESVSSERRIIVNNEQLIPEWGISVQITQNKYTPGSGNASTNFANPISASLFFADSSKRWLAGVQDNDIYEPTNWIRSGTNAAGTDDPIAVPWRNPLNYGDEIGADDNQLYEKLLNGTVAPHRVTGHNVEFMPMAYSPNITNPAYSKGLASISYLPSVDIIITSDKSKWTRVPVIEMGRDANLTFGGARAGEMRKSASVDKNGNPDGTGTGMGWFPGYAIDLETGVRLHMAFGENSYMSYDGGRDMIWNPTSRMIDQNGNYVMGGVHPIWVFGVKSRTINGLTNHLRDMEPYNPLNESNNFLANQLRNIETSTGNLNELARVVYGNLAWIAYPLLAPGQQLLATDVTIKLRVNKEYKNYVATNENQGRPMYSWNMDEIATTTGSRDALSEILDMINVVPNPYLAYSEYEKSRLDTRVKITNLPDQCTVKIYTSNGKLIRTFKKDSPVTSIDWDLNNHQRIPVASGMYLIHVDVPDVGERVLKAFIGVRQVDLQGI</sequence>
<dbReference type="RefSeq" id="WP_216713400.1">
    <property type="nucleotide sequence ID" value="NZ_JACVEL010000001.1"/>
</dbReference>
<organism evidence="2 3">
    <name type="scientific">Taishania pollutisoli</name>
    <dbReference type="NCBI Taxonomy" id="2766479"/>
    <lineage>
        <taxon>Bacteria</taxon>
        <taxon>Pseudomonadati</taxon>
        <taxon>Bacteroidota</taxon>
        <taxon>Flavobacteriia</taxon>
        <taxon>Flavobacteriales</taxon>
        <taxon>Crocinitomicaceae</taxon>
        <taxon>Taishania</taxon>
    </lineage>
</organism>
<feature type="signal peptide" evidence="1">
    <location>
        <begin position="1"/>
        <end position="25"/>
    </location>
</feature>
<keyword evidence="1" id="KW-0732">Signal</keyword>
<comment type="caution">
    <text evidence="2">The sequence shown here is derived from an EMBL/GenBank/DDBJ whole genome shotgun (WGS) entry which is preliminary data.</text>
</comment>
<dbReference type="Gene3D" id="2.60.40.4070">
    <property type="match status" value="1"/>
</dbReference>